<dbReference type="InterPro" id="IPR051711">
    <property type="entry name" value="Stress_Response_Reg"/>
</dbReference>
<dbReference type="Pfam" id="PF00172">
    <property type="entry name" value="Zn_clus"/>
    <property type="match status" value="1"/>
</dbReference>
<comment type="subcellular location">
    <subcellularLocation>
        <location evidence="1">Nucleus</location>
    </subcellularLocation>
</comment>
<evidence type="ECO:0000256" key="2">
    <source>
        <dbReference type="ARBA" id="ARBA00022723"/>
    </source>
</evidence>
<keyword evidence="8" id="KW-0812">Transmembrane</keyword>
<dbReference type="GO" id="GO:0000981">
    <property type="term" value="F:DNA-binding transcription factor activity, RNA polymerase II-specific"/>
    <property type="evidence" value="ECO:0007669"/>
    <property type="project" value="InterPro"/>
</dbReference>
<feature type="region of interest" description="Disordered" evidence="7">
    <location>
        <begin position="1"/>
        <end position="56"/>
    </location>
</feature>
<evidence type="ECO:0000256" key="1">
    <source>
        <dbReference type="ARBA" id="ARBA00004123"/>
    </source>
</evidence>
<dbReference type="EMBL" id="ML978067">
    <property type="protein sequence ID" value="KAF2018972.1"/>
    <property type="molecule type" value="Genomic_DNA"/>
</dbReference>
<accession>A0A6A5Y0J4</accession>
<dbReference type="RefSeq" id="XP_033387311.1">
    <property type="nucleotide sequence ID" value="XM_033530832.1"/>
</dbReference>
<dbReference type="CDD" id="cd12148">
    <property type="entry name" value="fungal_TF_MHR"/>
    <property type="match status" value="1"/>
</dbReference>
<evidence type="ECO:0000259" key="9">
    <source>
        <dbReference type="PROSITE" id="PS50048"/>
    </source>
</evidence>
<dbReference type="PROSITE" id="PS00463">
    <property type="entry name" value="ZN2_CY6_FUNGAL_1"/>
    <property type="match status" value="1"/>
</dbReference>
<evidence type="ECO:0000256" key="8">
    <source>
        <dbReference type="SAM" id="Phobius"/>
    </source>
</evidence>
<evidence type="ECO:0000256" key="7">
    <source>
        <dbReference type="SAM" id="MobiDB-lite"/>
    </source>
</evidence>
<dbReference type="InterPro" id="IPR036864">
    <property type="entry name" value="Zn2-C6_fun-type_DNA-bd_sf"/>
</dbReference>
<keyword evidence="8" id="KW-1133">Transmembrane helix</keyword>
<keyword evidence="3" id="KW-0805">Transcription regulation</keyword>
<dbReference type="Gene3D" id="4.10.240.10">
    <property type="entry name" value="Zn(2)-C6 fungal-type DNA-binding domain"/>
    <property type="match status" value="1"/>
</dbReference>
<dbReference type="InterPro" id="IPR007219">
    <property type="entry name" value="XnlR_reg_dom"/>
</dbReference>
<dbReference type="OrthoDB" id="3037908at2759"/>
<keyword evidence="6" id="KW-0539">Nucleus</keyword>
<gene>
    <name evidence="10" type="ORF">BU24DRAFT_447570</name>
</gene>
<dbReference type="SUPFAM" id="SSF57701">
    <property type="entry name" value="Zn2/Cys6 DNA-binding domain"/>
    <property type="match status" value="1"/>
</dbReference>
<evidence type="ECO:0000256" key="3">
    <source>
        <dbReference type="ARBA" id="ARBA00023015"/>
    </source>
</evidence>
<dbReference type="GO" id="GO:0008270">
    <property type="term" value="F:zinc ion binding"/>
    <property type="evidence" value="ECO:0007669"/>
    <property type="project" value="InterPro"/>
</dbReference>
<dbReference type="Proteomes" id="UP000799778">
    <property type="component" value="Unassembled WGS sequence"/>
</dbReference>
<dbReference type="GeneID" id="54288229"/>
<keyword evidence="8" id="KW-0472">Membrane</keyword>
<evidence type="ECO:0000256" key="6">
    <source>
        <dbReference type="ARBA" id="ARBA00023242"/>
    </source>
</evidence>
<dbReference type="SMART" id="SM00906">
    <property type="entry name" value="Fungal_trans"/>
    <property type="match status" value="1"/>
</dbReference>
<dbReference type="Pfam" id="PF04082">
    <property type="entry name" value="Fungal_trans"/>
    <property type="match status" value="1"/>
</dbReference>
<keyword evidence="5" id="KW-0804">Transcription</keyword>
<dbReference type="PROSITE" id="PS50048">
    <property type="entry name" value="ZN2_CY6_FUNGAL_2"/>
    <property type="match status" value="1"/>
</dbReference>
<dbReference type="GO" id="GO:0006351">
    <property type="term" value="P:DNA-templated transcription"/>
    <property type="evidence" value="ECO:0007669"/>
    <property type="project" value="InterPro"/>
</dbReference>
<dbReference type="AlphaFoldDB" id="A0A6A5Y0J4"/>
<evidence type="ECO:0000256" key="5">
    <source>
        <dbReference type="ARBA" id="ARBA00023163"/>
    </source>
</evidence>
<feature type="region of interest" description="Disordered" evidence="7">
    <location>
        <begin position="143"/>
        <end position="168"/>
    </location>
</feature>
<dbReference type="GO" id="GO:0043565">
    <property type="term" value="F:sequence-specific DNA binding"/>
    <property type="evidence" value="ECO:0007669"/>
    <property type="project" value="TreeGrafter"/>
</dbReference>
<organism evidence="10 11">
    <name type="scientific">Aaosphaeria arxii CBS 175.79</name>
    <dbReference type="NCBI Taxonomy" id="1450172"/>
    <lineage>
        <taxon>Eukaryota</taxon>
        <taxon>Fungi</taxon>
        <taxon>Dikarya</taxon>
        <taxon>Ascomycota</taxon>
        <taxon>Pezizomycotina</taxon>
        <taxon>Dothideomycetes</taxon>
        <taxon>Pleosporomycetidae</taxon>
        <taxon>Pleosporales</taxon>
        <taxon>Pleosporales incertae sedis</taxon>
        <taxon>Aaosphaeria</taxon>
    </lineage>
</organism>
<evidence type="ECO:0000256" key="4">
    <source>
        <dbReference type="ARBA" id="ARBA00023125"/>
    </source>
</evidence>
<keyword evidence="11" id="KW-1185">Reference proteome</keyword>
<dbReference type="InterPro" id="IPR001138">
    <property type="entry name" value="Zn2Cys6_DnaBD"/>
</dbReference>
<protein>
    <recommendedName>
        <fullName evidence="9">Zn(2)-C6 fungal-type domain-containing protein</fullName>
    </recommendedName>
</protein>
<feature type="compositionally biased region" description="Polar residues" evidence="7">
    <location>
        <begin position="10"/>
        <end position="23"/>
    </location>
</feature>
<dbReference type="PANTHER" id="PTHR47540">
    <property type="entry name" value="THIAMINE REPRESSIBLE GENES REGULATORY PROTEIN THI5"/>
    <property type="match status" value="1"/>
</dbReference>
<feature type="transmembrane region" description="Helical" evidence="8">
    <location>
        <begin position="637"/>
        <end position="656"/>
    </location>
</feature>
<proteinExistence type="predicted"/>
<keyword evidence="4" id="KW-0238">DNA-binding</keyword>
<dbReference type="GO" id="GO:0045944">
    <property type="term" value="P:positive regulation of transcription by RNA polymerase II"/>
    <property type="evidence" value="ECO:0007669"/>
    <property type="project" value="TreeGrafter"/>
</dbReference>
<dbReference type="CDD" id="cd00067">
    <property type="entry name" value="GAL4"/>
    <property type="match status" value="1"/>
</dbReference>
<dbReference type="PANTHER" id="PTHR47540:SF2">
    <property type="entry name" value="ZN(II)2CYS6 TRANSCRIPTION FACTOR (EUROFUNG)"/>
    <property type="match status" value="1"/>
</dbReference>
<evidence type="ECO:0000313" key="10">
    <source>
        <dbReference type="EMBL" id="KAF2018972.1"/>
    </source>
</evidence>
<evidence type="ECO:0000313" key="11">
    <source>
        <dbReference type="Proteomes" id="UP000799778"/>
    </source>
</evidence>
<sequence>MDFGIDQVPQGETASVSTASPATPISPRRASVAESVGNPPSRKRRTSFAHISDPRQKRKVTRACDTCKSKKAKCSGTQPCDTCAKRGISCLYEARYLRGKPPTPPQSEPNRPLHSLDPMGSIEAANEQRLLNASIIPTFQPVNVHQQPSSSNQATPEDASSQTQPTVQEQRLHGNVAILNPVLSIEHGESHDTTLQPSKRVIHHDVPSRGSPDLEVAGQFSDSTSGHSFLHRAWVKLSNNQHSQLLSGSLSSGEENQGLIHAGDKPFQDSGHIQLPAERRTIELFDLYFDVCIATYRILHRPTVMEWYRVMVHNTERQLPIWHGLTRAQAAIVLTVLTIATFHDEIIRSGEIPTFPSVNDGVSPLRHSDALFCEALRLTEAETGFPKLESAQVRIVQVLYLLMSSRMNQAWYTFGHALQIISALGLHRCEGRKRPLQKRDYIEQQCRIRTFWSAYIVDKYMGVVFGRPRHYRDDDIDQHFPDAVNDEDMTADGPIEGTDDKDCHIDALIYHAKLAQILEKISSEVYSIKAVPDHERIAASHRLGRELRDWKASLPPLLGSINPSSLIASFRRQSTSMNLSYMQCVMLAHRPFLLKNLSNRQDTREMANESIRECLAAAQSVLEAVDRLARDGKLFHAFWWTHYVCFCALSVVYVWAIQQTDNTGENGQSYAKIFDLAERCLTHLAQATASNSPSRRYSIILQELRLEAKRRTARRGSEAALLHDSNSVNGNATALYQSMSVPAAGGWKPMFGSPIDSDISNLPNFLDDWQTTDWLELDSSAFVGLDTSSMM</sequence>
<feature type="domain" description="Zn(2)-C6 fungal-type" evidence="9">
    <location>
        <begin position="63"/>
        <end position="92"/>
    </location>
</feature>
<name>A0A6A5Y0J4_9PLEO</name>
<dbReference type="GO" id="GO:0005634">
    <property type="term" value="C:nucleus"/>
    <property type="evidence" value="ECO:0007669"/>
    <property type="project" value="UniProtKB-SubCell"/>
</dbReference>
<dbReference type="SMART" id="SM00066">
    <property type="entry name" value="GAL4"/>
    <property type="match status" value="1"/>
</dbReference>
<keyword evidence="2" id="KW-0479">Metal-binding</keyword>
<reference evidence="10" key="1">
    <citation type="journal article" date="2020" name="Stud. Mycol.">
        <title>101 Dothideomycetes genomes: a test case for predicting lifestyles and emergence of pathogens.</title>
        <authorList>
            <person name="Haridas S."/>
            <person name="Albert R."/>
            <person name="Binder M."/>
            <person name="Bloem J."/>
            <person name="Labutti K."/>
            <person name="Salamov A."/>
            <person name="Andreopoulos B."/>
            <person name="Baker S."/>
            <person name="Barry K."/>
            <person name="Bills G."/>
            <person name="Bluhm B."/>
            <person name="Cannon C."/>
            <person name="Castanera R."/>
            <person name="Culley D."/>
            <person name="Daum C."/>
            <person name="Ezra D."/>
            <person name="Gonzalez J."/>
            <person name="Henrissat B."/>
            <person name="Kuo A."/>
            <person name="Liang C."/>
            <person name="Lipzen A."/>
            <person name="Lutzoni F."/>
            <person name="Magnuson J."/>
            <person name="Mondo S."/>
            <person name="Nolan M."/>
            <person name="Ohm R."/>
            <person name="Pangilinan J."/>
            <person name="Park H.-J."/>
            <person name="Ramirez L."/>
            <person name="Alfaro M."/>
            <person name="Sun H."/>
            <person name="Tritt A."/>
            <person name="Yoshinaga Y."/>
            <person name="Zwiers L.-H."/>
            <person name="Turgeon B."/>
            <person name="Goodwin S."/>
            <person name="Spatafora J."/>
            <person name="Crous P."/>
            <person name="Grigoriev I."/>
        </authorList>
    </citation>
    <scope>NUCLEOTIDE SEQUENCE</scope>
    <source>
        <strain evidence="10">CBS 175.79</strain>
    </source>
</reference>